<feature type="region of interest" description="Disordered" evidence="14">
    <location>
        <begin position="2140"/>
        <end position="2258"/>
    </location>
</feature>
<feature type="region of interest" description="Disordered" evidence="14">
    <location>
        <begin position="1736"/>
        <end position="2104"/>
    </location>
</feature>
<evidence type="ECO:0000256" key="3">
    <source>
        <dbReference type="ARBA" id="ARBA00022691"/>
    </source>
</evidence>
<feature type="region of interest" description="Disordered" evidence="14">
    <location>
        <begin position="3006"/>
        <end position="3025"/>
    </location>
</feature>
<evidence type="ECO:0000259" key="18">
    <source>
        <dbReference type="PROSITE" id="PS50868"/>
    </source>
</evidence>
<dbReference type="InterPro" id="IPR003616">
    <property type="entry name" value="Post-SET_dom"/>
</dbReference>
<keyword evidence="10" id="KW-0804">Transcription</keyword>
<feature type="compositionally biased region" description="Pro residues" evidence="14">
    <location>
        <begin position="1797"/>
        <end position="1809"/>
    </location>
</feature>
<dbReference type="CDD" id="cd15489">
    <property type="entry name" value="PHD_SF"/>
    <property type="match status" value="1"/>
</dbReference>
<feature type="compositionally biased region" description="Acidic residues" evidence="14">
    <location>
        <begin position="1875"/>
        <end position="1891"/>
    </location>
</feature>
<dbReference type="SMART" id="SM00317">
    <property type="entry name" value="SET"/>
    <property type="match status" value="1"/>
</dbReference>
<evidence type="ECO:0000259" key="17">
    <source>
        <dbReference type="PROSITE" id="PS50280"/>
    </source>
</evidence>
<feature type="compositionally biased region" description="Low complexity" evidence="14">
    <location>
        <begin position="99"/>
        <end position="108"/>
    </location>
</feature>
<reference evidence="19" key="1">
    <citation type="submission" date="2014-11" db="EMBL/GenBank/DDBJ databases">
        <authorList>
            <person name="Otto D Thomas"/>
            <person name="Naeem Raeece"/>
        </authorList>
    </citation>
    <scope>NUCLEOTIDE SEQUENCE</scope>
</reference>
<feature type="domain" description="Bromo" evidence="15">
    <location>
        <begin position="1"/>
        <end position="61"/>
    </location>
</feature>
<dbReference type="InterPro" id="IPR046341">
    <property type="entry name" value="SET_dom_sf"/>
</dbReference>
<keyword evidence="4" id="KW-0479">Metal-binding</keyword>
<feature type="region of interest" description="Disordered" evidence="14">
    <location>
        <begin position="223"/>
        <end position="280"/>
    </location>
</feature>
<dbReference type="CDD" id="cd04369">
    <property type="entry name" value="Bromodomain"/>
    <property type="match status" value="1"/>
</dbReference>
<dbReference type="InterPro" id="IPR001487">
    <property type="entry name" value="Bromodomain"/>
</dbReference>
<feature type="compositionally biased region" description="Basic and acidic residues" evidence="14">
    <location>
        <begin position="3507"/>
        <end position="3527"/>
    </location>
</feature>
<evidence type="ECO:0000256" key="4">
    <source>
        <dbReference type="ARBA" id="ARBA00022723"/>
    </source>
</evidence>
<keyword evidence="13" id="KW-0175">Coiled coil</keyword>
<keyword evidence="5 12" id="KW-0863">Zinc-finger</keyword>
<evidence type="ECO:0000256" key="14">
    <source>
        <dbReference type="SAM" id="MobiDB-lite"/>
    </source>
</evidence>
<evidence type="ECO:0000259" key="16">
    <source>
        <dbReference type="PROSITE" id="PS50016"/>
    </source>
</evidence>
<feature type="compositionally biased region" description="Polar residues" evidence="14">
    <location>
        <begin position="3181"/>
        <end position="3191"/>
    </location>
</feature>
<evidence type="ECO:0000313" key="19">
    <source>
        <dbReference type="EMBL" id="CEM50140.1"/>
    </source>
</evidence>
<feature type="domain" description="Post-SET" evidence="18">
    <location>
        <begin position="3823"/>
        <end position="3839"/>
    </location>
</feature>
<feature type="compositionally biased region" description="Basic and acidic residues" evidence="14">
    <location>
        <begin position="2583"/>
        <end position="2593"/>
    </location>
</feature>
<feature type="compositionally biased region" description="Polar residues" evidence="14">
    <location>
        <begin position="925"/>
        <end position="940"/>
    </location>
</feature>
<dbReference type="PROSITE" id="PS50016">
    <property type="entry name" value="ZF_PHD_2"/>
    <property type="match status" value="1"/>
</dbReference>
<dbReference type="InterPro" id="IPR036427">
    <property type="entry name" value="Bromodomain-like_sf"/>
</dbReference>
<dbReference type="SMART" id="SM00249">
    <property type="entry name" value="PHD"/>
    <property type="match status" value="1"/>
</dbReference>
<dbReference type="PROSITE" id="PS01359">
    <property type="entry name" value="ZF_PHD_1"/>
    <property type="match status" value="1"/>
</dbReference>
<feature type="region of interest" description="Disordered" evidence="14">
    <location>
        <begin position="649"/>
        <end position="700"/>
    </location>
</feature>
<dbReference type="PROSITE" id="PS50014">
    <property type="entry name" value="BROMODOMAIN_2"/>
    <property type="match status" value="1"/>
</dbReference>
<dbReference type="Pfam" id="PF00628">
    <property type="entry name" value="PHD"/>
    <property type="match status" value="1"/>
</dbReference>
<feature type="region of interest" description="Disordered" evidence="14">
    <location>
        <begin position="1609"/>
        <end position="1639"/>
    </location>
</feature>
<feature type="domain" description="SET" evidence="17">
    <location>
        <begin position="3633"/>
        <end position="3817"/>
    </location>
</feature>
<feature type="region of interest" description="Disordered" evidence="14">
    <location>
        <begin position="91"/>
        <end position="146"/>
    </location>
</feature>
<feature type="region of interest" description="Disordered" evidence="14">
    <location>
        <begin position="571"/>
        <end position="597"/>
    </location>
</feature>
<dbReference type="InterPro" id="IPR019787">
    <property type="entry name" value="Znf_PHD-finger"/>
</dbReference>
<evidence type="ECO:0000256" key="12">
    <source>
        <dbReference type="PROSITE-ProRule" id="PRU00146"/>
    </source>
</evidence>
<feature type="compositionally biased region" description="Acidic residues" evidence="14">
    <location>
        <begin position="3528"/>
        <end position="3568"/>
    </location>
</feature>
<dbReference type="PANTHER" id="PTHR45838:SF4">
    <property type="entry name" value="HISTONE-LYSINE N-METHYLTRANSFERASE TRITHORAX"/>
    <property type="match status" value="1"/>
</dbReference>
<feature type="domain" description="PHD-type" evidence="16">
    <location>
        <begin position="455"/>
        <end position="508"/>
    </location>
</feature>
<dbReference type="GO" id="GO:0035097">
    <property type="term" value="C:histone methyltransferase complex"/>
    <property type="evidence" value="ECO:0007669"/>
    <property type="project" value="TreeGrafter"/>
</dbReference>
<feature type="compositionally biased region" description="Basic and acidic residues" evidence="14">
    <location>
        <begin position="2182"/>
        <end position="2192"/>
    </location>
</feature>
<feature type="compositionally biased region" description="Acidic residues" evidence="14">
    <location>
        <begin position="3215"/>
        <end position="3226"/>
    </location>
</feature>
<dbReference type="InterPro" id="IPR013083">
    <property type="entry name" value="Znf_RING/FYVE/PHD"/>
</dbReference>
<feature type="coiled-coil region" evidence="13">
    <location>
        <begin position="3316"/>
        <end position="3345"/>
    </location>
</feature>
<dbReference type="InterPro" id="IPR001965">
    <property type="entry name" value="Znf_PHD"/>
</dbReference>
<evidence type="ECO:0000256" key="2">
    <source>
        <dbReference type="ARBA" id="ARBA00022679"/>
    </source>
</evidence>
<feature type="region of interest" description="Disordered" evidence="14">
    <location>
        <begin position="990"/>
        <end position="1127"/>
    </location>
</feature>
<dbReference type="VEuPathDB" id="CryptoDB:Cvel_9828"/>
<dbReference type="Gene3D" id="2.170.270.10">
    <property type="entry name" value="SET domain"/>
    <property type="match status" value="2"/>
</dbReference>
<dbReference type="SUPFAM" id="SSF57903">
    <property type="entry name" value="FYVE/PHD zinc finger"/>
    <property type="match status" value="1"/>
</dbReference>
<dbReference type="Gene3D" id="3.30.40.10">
    <property type="entry name" value="Zinc/RING finger domain, C3HC4 (zinc finger)"/>
    <property type="match status" value="1"/>
</dbReference>
<feature type="region of interest" description="Disordered" evidence="14">
    <location>
        <begin position="3108"/>
        <end position="3134"/>
    </location>
</feature>
<dbReference type="PROSITE" id="PS50868">
    <property type="entry name" value="POST_SET"/>
    <property type="match status" value="1"/>
</dbReference>
<dbReference type="Pfam" id="PF00439">
    <property type="entry name" value="Bromodomain"/>
    <property type="match status" value="1"/>
</dbReference>
<feature type="region of interest" description="Disordered" evidence="14">
    <location>
        <begin position="1160"/>
        <end position="1330"/>
    </location>
</feature>
<feature type="compositionally biased region" description="Basic and acidic residues" evidence="14">
    <location>
        <begin position="184"/>
        <end position="201"/>
    </location>
</feature>
<organism evidence="19">
    <name type="scientific">Chromera velia CCMP2878</name>
    <dbReference type="NCBI Taxonomy" id="1169474"/>
    <lineage>
        <taxon>Eukaryota</taxon>
        <taxon>Sar</taxon>
        <taxon>Alveolata</taxon>
        <taxon>Colpodellida</taxon>
        <taxon>Chromeraceae</taxon>
        <taxon>Chromera</taxon>
    </lineage>
</organism>
<keyword evidence="7" id="KW-0156">Chromatin regulator</keyword>
<dbReference type="PRINTS" id="PR00503">
    <property type="entry name" value="BROMODOMAIN"/>
</dbReference>
<feature type="compositionally biased region" description="Polar residues" evidence="14">
    <location>
        <begin position="871"/>
        <end position="883"/>
    </location>
</feature>
<feature type="compositionally biased region" description="Basic and acidic residues" evidence="14">
    <location>
        <begin position="2142"/>
        <end position="2152"/>
    </location>
</feature>
<evidence type="ECO:0000256" key="13">
    <source>
        <dbReference type="SAM" id="Coils"/>
    </source>
</evidence>
<evidence type="ECO:0000256" key="11">
    <source>
        <dbReference type="PROSITE-ProRule" id="PRU00035"/>
    </source>
</evidence>
<dbReference type="PROSITE" id="PS50280">
    <property type="entry name" value="SET"/>
    <property type="match status" value="1"/>
</dbReference>
<feature type="region of interest" description="Disordered" evidence="14">
    <location>
        <begin position="3507"/>
        <end position="3568"/>
    </location>
</feature>
<feature type="compositionally biased region" description="Basic and acidic residues" evidence="14">
    <location>
        <begin position="798"/>
        <end position="845"/>
    </location>
</feature>
<feature type="region of interest" description="Disordered" evidence="14">
    <location>
        <begin position="1671"/>
        <end position="1698"/>
    </location>
</feature>
<feature type="region of interest" description="Disordered" evidence="14">
    <location>
        <begin position="3162"/>
        <end position="3270"/>
    </location>
</feature>
<evidence type="ECO:0000256" key="5">
    <source>
        <dbReference type="ARBA" id="ARBA00022771"/>
    </source>
</evidence>
<evidence type="ECO:0000256" key="7">
    <source>
        <dbReference type="ARBA" id="ARBA00022853"/>
    </source>
</evidence>
<dbReference type="EMBL" id="CDMZ01004567">
    <property type="protein sequence ID" value="CEM50140.1"/>
    <property type="molecule type" value="Genomic_DNA"/>
</dbReference>
<dbReference type="InterPro" id="IPR019786">
    <property type="entry name" value="Zinc_finger_PHD-type_CS"/>
</dbReference>
<feature type="compositionally biased region" description="Low complexity" evidence="14">
    <location>
        <begin position="1813"/>
        <end position="1822"/>
    </location>
</feature>
<feature type="region of interest" description="Disordered" evidence="14">
    <location>
        <begin position="2583"/>
        <end position="2602"/>
    </location>
</feature>
<evidence type="ECO:0000259" key="15">
    <source>
        <dbReference type="PROSITE" id="PS50014"/>
    </source>
</evidence>
<keyword evidence="3" id="KW-0949">S-adenosyl-L-methionine</keyword>
<dbReference type="PANTHER" id="PTHR45838">
    <property type="entry name" value="HISTONE-LYSINE-N-METHYLTRANSFERASE 2 KMT2 FAMILY MEMBER"/>
    <property type="match status" value="1"/>
</dbReference>
<dbReference type="InterPro" id="IPR011011">
    <property type="entry name" value="Znf_FYVE_PHD"/>
</dbReference>
<feature type="compositionally biased region" description="Basic and acidic residues" evidence="14">
    <location>
        <begin position="2065"/>
        <end position="2087"/>
    </location>
</feature>
<evidence type="ECO:0000256" key="9">
    <source>
        <dbReference type="ARBA" id="ARBA00023117"/>
    </source>
</evidence>
<protein>
    <recommendedName>
        <fullName evidence="20">Bromo domain-containing protein</fullName>
    </recommendedName>
</protein>
<feature type="compositionally biased region" description="Basic and acidic residues" evidence="14">
    <location>
        <begin position="3109"/>
        <end position="3118"/>
    </location>
</feature>
<feature type="region of interest" description="Disordered" evidence="14">
    <location>
        <begin position="3580"/>
        <end position="3619"/>
    </location>
</feature>
<feature type="compositionally biased region" description="Basic and acidic residues" evidence="14">
    <location>
        <begin position="942"/>
        <end position="955"/>
    </location>
</feature>
<proteinExistence type="predicted"/>
<feature type="region of interest" description="Disordered" evidence="14">
    <location>
        <begin position="2891"/>
        <end position="2910"/>
    </location>
</feature>
<feature type="compositionally biased region" description="Polar residues" evidence="14">
    <location>
        <begin position="1251"/>
        <end position="1269"/>
    </location>
</feature>
<evidence type="ECO:0000256" key="8">
    <source>
        <dbReference type="ARBA" id="ARBA00023015"/>
    </source>
</evidence>
<dbReference type="GO" id="GO:0008270">
    <property type="term" value="F:zinc ion binding"/>
    <property type="evidence" value="ECO:0007669"/>
    <property type="project" value="UniProtKB-KW"/>
</dbReference>
<evidence type="ECO:0008006" key="20">
    <source>
        <dbReference type="Google" id="ProtNLM"/>
    </source>
</evidence>
<dbReference type="Gene3D" id="1.20.920.10">
    <property type="entry name" value="Bromodomain-like"/>
    <property type="match status" value="1"/>
</dbReference>
<keyword evidence="6" id="KW-0862">Zinc</keyword>
<dbReference type="GO" id="GO:0032259">
    <property type="term" value="P:methylation"/>
    <property type="evidence" value="ECO:0007669"/>
    <property type="project" value="UniProtKB-KW"/>
</dbReference>
<feature type="compositionally biased region" description="Basic and acidic residues" evidence="14">
    <location>
        <begin position="237"/>
        <end position="251"/>
    </location>
</feature>
<feature type="compositionally biased region" description="Low complexity" evidence="14">
    <location>
        <begin position="2005"/>
        <end position="2022"/>
    </location>
</feature>
<feature type="region of interest" description="Disordered" evidence="14">
    <location>
        <begin position="2690"/>
        <end position="2718"/>
    </location>
</feature>
<feature type="compositionally biased region" description="Basic and acidic residues" evidence="14">
    <location>
        <begin position="110"/>
        <end position="140"/>
    </location>
</feature>
<evidence type="ECO:0000256" key="6">
    <source>
        <dbReference type="ARBA" id="ARBA00022833"/>
    </source>
</evidence>
<feature type="compositionally biased region" description="Polar residues" evidence="14">
    <location>
        <begin position="1296"/>
        <end position="1326"/>
    </location>
</feature>
<feature type="compositionally biased region" description="Polar residues" evidence="14">
    <location>
        <begin position="1209"/>
        <end position="1220"/>
    </location>
</feature>
<feature type="region of interest" description="Disordered" evidence="14">
    <location>
        <begin position="770"/>
        <end position="962"/>
    </location>
</feature>
<accession>A0A0G4HZX4</accession>
<feature type="compositionally biased region" description="Basic and acidic residues" evidence="14">
    <location>
        <begin position="2891"/>
        <end position="2900"/>
    </location>
</feature>
<dbReference type="SUPFAM" id="SSF82199">
    <property type="entry name" value="SET domain"/>
    <property type="match status" value="2"/>
</dbReference>
<dbReference type="GO" id="GO:0042800">
    <property type="term" value="F:histone H3K4 methyltransferase activity"/>
    <property type="evidence" value="ECO:0007669"/>
    <property type="project" value="TreeGrafter"/>
</dbReference>
<feature type="compositionally biased region" description="Basic and acidic residues" evidence="14">
    <location>
        <begin position="3165"/>
        <end position="3180"/>
    </location>
</feature>
<feature type="compositionally biased region" description="Low complexity" evidence="14">
    <location>
        <begin position="585"/>
        <end position="595"/>
    </location>
</feature>
<feature type="compositionally biased region" description="Acidic residues" evidence="14">
    <location>
        <begin position="895"/>
        <end position="904"/>
    </location>
</feature>
<gene>
    <name evidence="19" type="ORF">Cvel_9828.t2.CR1</name>
</gene>
<evidence type="ECO:0000256" key="10">
    <source>
        <dbReference type="ARBA" id="ARBA00023163"/>
    </source>
</evidence>
<feature type="compositionally biased region" description="Polar residues" evidence="14">
    <location>
        <begin position="2027"/>
        <end position="2039"/>
    </location>
</feature>
<sequence length="3839" mass="411865">MEVNPEFLSRYMRVVKNPMDFGTMKRKVARAEYTDGESFATDFKLVLHNAKLFNMPNTKVHRLAQYIEEEGGKMVTNILELDPEFLQSLSHPSAEAQEQDGQTQQKSKQQQKEKENNNPEETSKDSGGQKEGGRTREKKTNARAAPAAAAAAAAAKTAAAAGGDSDSEFGFGGDGSGVVGMRRNRAERGRLSSGQKEREEANDPVVLDGESVLKALRKRALHGHCSWSSSSSDEIGGGEKGEGECKKKENSSPRNRISPADDPTSLSSFHDQGSLPIRPDRHHTSASYFYSAPFASPSQWGAVAKRMGPLGSFSALRRGNQDTQVDEDMEGIGNSTALHVPQTKGKGARGKRKDDRYLEGRYGVDLATVPIHELLGFSSAQAHYLSSEDRKKILSAKIPMGCSVSLPSLFSARIDEKKVVSGALTRGALASMFTGLMEILVKSSLSAGGEVMLFDDLCVVCGCGDGGGRLLSCQSCGESVHPACVGIVPDALPAAASSLFRCPACVRCGCCGEAVESGAFWESFLLPSMNPPKRKEGSAIPDRPCILLCSCCAAFTHSACLQHARQRRAAAERRSPWGLQRQRLSASGSGNAAANPVRVSFPRPAIGMLGAAGRVGGGRQLIPILAAGQERAMVSPGKLLLCEGNEIAGGGGRKSKKRKASELSNPSPSPSRPSTSAAKGERKSGEKGGVAKGEKGDSFQTKREVWKWTPAAVSALVAGLRAVVPSGEVPSNSHLQQIITGFVRPVNPEKGNSLSLHGVRLKLGRTLSSWHHKGLSSAGGQEEEKEKEECGGGQDASSFKEEQPAQEESEQRVKTMEKEVRGHCEKTSDEGTTAEKDGGKEKENENDAPPTEEEQRRPPLTDTSPVPPPGQTDTGAPSPSRPQTVDECRRGETGAGEEEQGADEDPPHTTSHSPHHRIPIAPAVQTKSDQNTAESQSQPEGTVEKNEEQKPEKKPRQVMTQKPVEVYLEALEALTQKEELCRRRGGKRLEGVAATAPAEAGESCSQTASFGQRQQVKKQRRSVPPVCCVKKEEEHEPTPPSPRLPSPEENGGAKEKCEEEVETSQQQPEGNRRETAEAPMEDVVEEQAVVQEERSLGDPPLPLLSGGPQGCRQAQPETEAETGAGIPTIATCEEGTDDVWKAEGETEIVVGDPPIEPSVPLLSASACPSGGTGLLSSSAAMPGTSFEEGDRQKGGEEEGVAAGGGAAASSFTGGVLDSNQGPPPPEETAKPRASGFFAGRPSGKRERSGPQRVSMSSSLGEDSPLTSMGSPELMDALRKVRKGNTPGKQKGKGLASISSTMQRKVSITPHTSTQNRNVTPALSAQKNRTKACVPARSAAKSIPSNYVSARQSPLVVSLPSSATRHPPAAALEPLPLSGPSHVDSCPCCVVRGGCKNRPLSGPVFSGGGKSGARRSGFHHSSVVTPAREIAGQICQASGVAALSGYAEARRRSASRMERGYAGLTCVVCSTGVEETEELKHELRDLRVDLEGVPVVCSKCRDQTQVDRDCRAFVAQQLCEQRAAAKQMFGQACGDMRSIQQWSKKKEELFSFLAKLSAMVVPHADVKTRVDAWRSLAWSQGATGFPAPISKWWAGHPLMTPLWNPAGRLGGPFSRRPHAPTVRGPTGSGVSQPPGSSQTAAAIEMPSPVLAPSLTFLALRARHGDAAPFIPLRAKSSEQQSGKGEGAGRSGESSGSKFSKARKEFSTKLKKEADALFSFRGSESLCTLLGTVPRETPTLVSREGDGSGILNASQTDPPPLRPVHSGGGVFGAGEQRGTSVGGASVDAPETKTEDLCPLPLPCTDPQPPSTVPADRNPNPNNSNDRNRDPFGFGYRSEEGTGDPQVDFVPSHLCPPPCMQDAQADSHPPPEDVLMGAEEEDGQMGAETAEEDGGGLMTEKPTREGSEQDDERENVPLPVPLPHHVAALLPKTLSGKCPCPPHPQKDHQDPFSTAESESFAGHENGHSPSTFDPKPKAPNGIPPDSSLGPQEGEQKEHHTNGAGGAPGSSAVPVGGAGGALPPAVRKQPSVPQSASAGTSRSPALKSNPEEVNFDFTLSSPSAMLSCDDSRREAESHRLQKKRGGERETESGPDGFVGLHGASSSSDVEALRLNLQMHRRGEERGREVGMESERALLQAALGRIRAGEEVEKEGGEGGTDTGRTEGEGPKFSSVSLSTCPFAEGAQKEKEKKDGDATQAEEEEGDAGMMAGPELSKERETDLPPPPLVAPPPLPSLPQPSNLSTKKKKEQGKADSRMSASAKNRTALLKEIRKEAAVLTGSLQRFVHWMRERGPGKIKGRLKETGSISLPAGEFLGTTRNENTGSKLFFGSLVNGEHGPRGRKQTEREARLFPLAPPLSDQCPSFLLGLEKYGRDLLERNLGDARRDWRSVKSMMLSFFRLQEEEKRSGEARRRHADREGEGAGCTEISPLPECVQKDKCAFCGRPEGSFLLGPLLLCGRLAAHRECLRWSIDCTIPPCGVSFLPTSCSSSSSLSHGGGKGASMNSSHERDLQAERVSVYSVVTAFELSNTRPCLVCRDIGASVRCEAVGALAQSSFAPQQLFVHLPCALLSEAAAAAEPPCVEGTRHSAEGREEGGETVGGGQSAGTEAIRFSCDFLKRRVFLLLPGEGHDLAQKDLLGQKEDGGPFSICKGGDGRCVSLGHAVESVCLALSRSLVVLSKADSRGGAGRIEEVLDKQLGTDSTDSDTEGESGVSASGEEELRGGKFSFLSHRTGKQIRDGEGERDGTPQETQSRKERRKQETRLRKASRVLRHWVDWPEDVQSLEEEGEEKESRTALKALTDICHGRSPEDGNIFRDAISNRFEFEMDSPEILTAAAATTGCLPRPPADHLSCLRMGSLTVIRLGRFLHFDGGADPLPVGFLSFRRFWGPRSKKNENRRRDSSSQSHHAVAPPKEMRTYACVTEELAGKAAVSICLLSPLEDSSGFASDDLSTEEVVQKVAEGENLNDTFQRFLEWLGKQIGVEDPPPLAPTPSALYAHAGPPLSSNVLTGTPLSLGREGGGRKRRFSDVDLRGARGGGLFGVDSRGVGLPVSPLQSHQQVHEPSYPLAKKLRVLAPISPQAGTAELQQQQEAQEEGSVSIVLHHPAVPREATETGERKGSQQQQKGDGSGGFAGAFGNAEQAVRAVDENKEAKQGEGDAAMIGAEGEAKEPVAGHLLERGKTAQSDPDTSSLALKEDAEKVLKAAGASPRGRLDGEGNEMESPEGDTEMAPADGGPVCEDAVVNGPGEGTAVQNLEQEEEEETIGRRRPTRQITKKRFLLEEIEQQEKERAAKLALQRKERAAKQKKDAVVSKHVAVLEARQQRERAQAEAAAAKAAAVRARAERAAAAAAAAAEKAAAAAEAQAKKTPQTARRESVGGDGRIGLRRGRFVTSMDAQEFFGFRNSIVSVLLRSKLRAFVRSRTVESVPTSSIQLIQTGCHRLRTWERLRGLRPSELGEVTSAEDSEKRLVVVVTEGEENASPAFETVKEKMERLNSFLQTVPLKVMEKAGREPEKRSKREIERDREICVDSEEEDAAEEEGEEEEDEYEEEEDHPWEAEEEEEDEDEEPSVFFPMGAALEAAGAKDEPNGAKARPMRERPKDRGDPQPQGEKEQNAATAQAAQLRLLQKELPELRLEIRSSLIHGLGLFAKIPFPKGSMVVEYVGEVIREQVADLREDLYDAQREAMGSCYMFKLGEESNLIVDATRHGNAARFMNHCCQMVVEYVGEVIREQVADLREDLYDAQREAMGSCYMFKLGEESNLIVDATRHGNAARFMNHCCQPNCVCRVVLDEGGTPHIVVFAKRDIHEEEEVTYDYQYETEGSKLACRCGAPGCMGRMN</sequence>
<feature type="compositionally biased region" description="Pro residues" evidence="14">
    <location>
        <begin position="2219"/>
        <end position="2234"/>
    </location>
</feature>
<keyword evidence="1" id="KW-0489">Methyltransferase</keyword>
<feature type="region of interest" description="Disordered" evidence="14">
    <location>
        <begin position="162"/>
        <end position="209"/>
    </location>
</feature>
<feature type="compositionally biased region" description="Basic and acidic residues" evidence="14">
    <location>
        <begin position="3582"/>
        <end position="3613"/>
    </location>
</feature>
<keyword evidence="8" id="KW-0805">Transcription regulation</keyword>
<dbReference type="SUPFAM" id="SSF47370">
    <property type="entry name" value="Bromodomain"/>
    <property type="match status" value="1"/>
</dbReference>
<dbReference type="SMART" id="SM00297">
    <property type="entry name" value="BROMO"/>
    <property type="match status" value="1"/>
</dbReference>
<feature type="compositionally biased region" description="Basic and acidic residues" evidence="14">
    <location>
        <begin position="2734"/>
        <end position="2762"/>
    </location>
</feature>
<dbReference type="GO" id="GO:0045893">
    <property type="term" value="P:positive regulation of DNA-templated transcription"/>
    <property type="evidence" value="ECO:0007669"/>
    <property type="project" value="TreeGrafter"/>
</dbReference>
<evidence type="ECO:0000256" key="1">
    <source>
        <dbReference type="ARBA" id="ARBA00022603"/>
    </source>
</evidence>
<dbReference type="Pfam" id="PF00856">
    <property type="entry name" value="SET"/>
    <property type="match status" value="2"/>
</dbReference>
<keyword evidence="2" id="KW-0808">Transferase</keyword>
<feature type="region of interest" description="Disordered" evidence="14">
    <location>
        <begin position="2730"/>
        <end position="2762"/>
    </location>
</feature>
<dbReference type="InterPro" id="IPR001214">
    <property type="entry name" value="SET_dom"/>
</dbReference>
<feature type="compositionally biased region" description="Low complexity" evidence="14">
    <location>
        <begin position="662"/>
        <end position="676"/>
    </location>
</feature>
<feature type="compositionally biased region" description="Low complexity" evidence="14">
    <location>
        <begin position="1623"/>
        <end position="1638"/>
    </location>
</feature>
<keyword evidence="9 11" id="KW-0103">Bromodomain</keyword>
<name>A0A0G4HZX4_9ALVE</name>